<evidence type="ECO:0000256" key="9">
    <source>
        <dbReference type="HAMAP-Rule" id="MF_01917"/>
    </source>
</evidence>
<name>A0A261RBV2_9BORD</name>
<evidence type="ECO:0000256" key="7">
    <source>
        <dbReference type="ARBA" id="ARBA00023209"/>
    </source>
</evidence>
<evidence type="ECO:0000256" key="5">
    <source>
        <dbReference type="ARBA" id="ARBA00023098"/>
    </source>
</evidence>
<evidence type="ECO:0000313" key="11">
    <source>
        <dbReference type="EMBL" id="OZI22498.1"/>
    </source>
</evidence>
<proteinExistence type="inferred from homology"/>
<feature type="domain" description="PLD phosphodiesterase" evidence="10">
    <location>
        <begin position="284"/>
        <end position="311"/>
    </location>
</feature>
<evidence type="ECO:0000256" key="3">
    <source>
        <dbReference type="ARBA" id="ARBA00022679"/>
    </source>
</evidence>
<keyword evidence="7 9" id="KW-0594">Phospholipid biosynthesis</keyword>
<evidence type="ECO:0000259" key="10">
    <source>
        <dbReference type="PROSITE" id="PS50035"/>
    </source>
</evidence>
<feature type="active site" evidence="9">
    <location>
        <position position="113"/>
    </location>
</feature>
<dbReference type="GO" id="GO:0032049">
    <property type="term" value="P:cardiolipin biosynthetic process"/>
    <property type="evidence" value="ECO:0007669"/>
    <property type="project" value="InterPro"/>
</dbReference>
<feature type="active site" evidence="9">
    <location>
        <position position="120"/>
    </location>
</feature>
<comment type="function">
    <text evidence="9">Catalyzes the phosphatidyl group transfer from one phosphatidylglycerol molecule to another to form cardiolipin (CL) (diphosphatidylglycerol) and glycerol.</text>
</comment>
<dbReference type="InterPro" id="IPR001736">
    <property type="entry name" value="PLipase_D/transphosphatidylase"/>
</dbReference>
<evidence type="ECO:0000256" key="4">
    <source>
        <dbReference type="ARBA" id="ARBA00022737"/>
    </source>
</evidence>
<reference evidence="12" key="1">
    <citation type="submission" date="2017-05" db="EMBL/GenBank/DDBJ databases">
        <title>Complete and WGS of Bordetella genogroups.</title>
        <authorList>
            <person name="Spilker T."/>
            <person name="Lipuma J."/>
        </authorList>
    </citation>
    <scope>NUCLEOTIDE SEQUENCE [LARGE SCALE GENOMIC DNA]</scope>
    <source>
        <strain evidence="12">AU18089</strain>
    </source>
</reference>
<keyword evidence="3 9" id="KW-0808">Transferase</keyword>
<feature type="active site" evidence="9">
    <location>
        <position position="115"/>
    </location>
</feature>
<dbReference type="AlphaFoldDB" id="A0A261RBV2"/>
<comment type="catalytic activity">
    <reaction evidence="9">
        <text>2 a 1,2-diacyl-sn-glycero-3-phospho-(1'-sn-glycerol) = a cardiolipin + glycerol</text>
        <dbReference type="Rhea" id="RHEA:31451"/>
        <dbReference type="ChEBI" id="CHEBI:17754"/>
        <dbReference type="ChEBI" id="CHEBI:62237"/>
        <dbReference type="ChEBI" id="CHEBI:64716"/>
    </reaction>
</comment>
<keyword evidence="6 9" id="KW-0472">Membrane</keyword>
<dbReference type="Gene3D" id="3.30.870.10">
    <property type="entry name" value="Endonuclease Chain A"/>
    <property type="match status" value="2"/>
</dbReference>
<dbReference type="EC" id="2.7.8.-" evidence="9"/>
<keyword evidence="1 9" id="KW-1003">Cell membrane</keyword>
<dbReference type="GO" id="GO:0008808">
    <property type="term" value="F:cardiolipin synthase activity"/>
    <property type="evidence" value="ECO:0007669"/>
    <property type="project" value="InterPro"/>
</dbReference>
<dbReference type="Pfam" id="PF13091">
    <property type="entry name" value="PLDc_2"/>
    <property type="match status" value="2"/>
</dbReference>
<dbReference type="InterPro" id="IPR025202">
    <property type="entry name" value="PLD-like_dom"/>
</dbReference>
<dbReference type="EMBL" id="NEVK01000004">
    <property type="protein sequence ID" value="OZI22498.1"/>
    <property type="molecule type" value="Genomic_DNA"/>
</dbReference>
<feature type="active site" evidence="9">
    <location>
        <position position="291"/>
    </location>
</feature>
<dbReference type="RefSeq" id="WP_094796514.1">
    <property type="nucleotide sequence ID" value="NZ_NEVK01000004.1"/>
</dbReference>
<dbReference type="PANTHER" id="PTHR21248">
    <property type="entry name" value="CARDIOLIPIN SYNTHASE"/>
    <property type="match status" value="1"/>
</dbReference>
<evidence type="ECO:0000313" key="12">
    <source>
        <dbReference type="Proteomes" id="UP000216947"/>
    </source>
</evidence>
<dbReference type="CDD" id="cd09159">
    <property type="entry name" value="PLDc_ybhO_like_2"/>
    <property type="match status" value="1"/>
</dbReference>
<dbReference type="PANTHER" id="PTHR21248:SF23">
    <property type="entry name" value="CARDIOLIPIN SYNTHASE B"/>
    <property type="match status" value="1"/>
</dbReference>
<protein>
    <recommendedName>
        <fullName evidence="9">Cardiolipin synthase B</fullName>
        <shortName evidence="9">CL synthase</shortName>
        <ecNumber evidence="9">2.7.8.-</ecNumber>
    </recommendedName>
</protein>
<dbReference type="Proteomes" id="UP000216947">
    <property type="component" value="Unassembled WGS sequence"/>
</dbReference>
<keyword evidence="8 9" id="KW-1208">Phospholipid metabolism</keyword>
<feature type="domain" description="PLD phosphodiesterase" evidence="10">
    <location>
        <begin position="108"/>
        <end position="135"/>
    </location>
</feature>
<keyword evidence="4" id="KW-0677">Repeat</keyword>
<feature type="active site" evidence="9">
    <location>
        <position position="296"/>
    </location>
</feature>
<dbReference type="CDD" id="cd09110">
    <property type="entry name" value="PLDc_CLS_1"/>
    <property type="match status" value="1"/>
</dbReference>
<keyword evidence="12" id="KW-1185">Reference proteome</keyword>
<gene>
    <name evidence="9" type="primary">clsB</name>
    <name evidence="11" type="ORF">CAL19_08160</name>
</gene>
<organism evidence="11 12">
    <name type="scientific">Bordetella genomosp. 7</name>
    <dbReference type="NCBI Taxonomy" id="1416805"/>
    <lineage>
        <taxon>Bacteria</taxon>
        <taxon>Pseudomonadati</taxon>
        <taxon>Pseudomonadota</taxon>
        <taxon>Betaproteobacteria</taxon>
        <taxon>Burkholderiales</taxon>
        <taxon>Alcaligenaceae</taxon>
        <taxon>Bordetella</taxon>
    </lineage>
</organism>
<sequence length="404" mass="45896">MTGVWRHDNTVELLENGEAFFPRVFQAIRGAQHEVLLETFILFDDEVGRELRQALIEAAQRGAQVDVTVDGYGSDCLDEAFIGGLTEAGVRFHIFDPYPRLFGFRVNALRRLHRKLVVVDGEVAFVGGINYSADHLASFGPEAKQDYAAELRGPIVDDIRAFARDVVQRGRRRRWPRPRRRGAASGPAGQGAVLFVTRDNDRHSTDIERYYRAGFRTAQHDIIVANAYFFPGYRLLRDLRNAARRGVRVRLILQGEPDMPVAKLAARTLYDYLMSAGVHIYEYCERPLHGKVACIDDEWATIGSSNLDPLSLALNLEANVVVRDRAFTADLRTSLERLMQRHCRRIVPQQGVRRVLRRLWFGVAIYHVLRHFPTWASLLPSRPPRLERIDPPSPAAPADESNHE</sequence>
<comment type="caution">
    <text evidence="11">The sequence shown here is derived from an EMBL/GenBank/DDBJ whole genome shotgun (WGS) entry which is preliminary data.</text>
</comment>
<dbReference type="HAMAP" id="MF_01917">
    <property type="entry name" value="Cardiolipin_synth_ClsB"/>
    <property type="match status" value="1"/>
</dbReference>
<comment type="subcellular location">
    <subcellularLocation>
        <location evidence="9">Cell membrane</location>
        <topology evidence="9">Peripheral membrane protein</topology>
    </subcellularLocation>
</comment>
<dbReference type="NCBIfam" id="NF008427">
    <property type="entry name" value="PRK11263.1"/>
    <property type="match status" value="1"/>
</dbReference>
<accession>A0A261RBV2</accession>
<comment type="similarity">
    <text evidence="9">Belongs to the phospholipase D family. Cardiolipin synthase subfamily. ClsB sub-subfamily.</text>
</comment>
<evidence type="ECO:0000256" key="6">
    <source>
        <dbReference type="ARBA" id="ARBA00023136"/>
    </source>
</evidence>
<feature type="active site" evidence="9">
    <location>
        <position position="289"/>
    </location>
</feature>
<dbReference type="SMART" id="SM00155">
    <property type="entry name" value="PLDc"/>
    <property type="match status" value="2"/>
</dbReference>
<evidence type="ECO:0000256" key="2">
    <source>
        <dbReference type="ARBA" id="ARBA00022516"/>
    </source>
</evidence>
<dbReference type="SUPFAM" id="SSF56024">
    <property type="entry name" value="Phospholipase D/nuclease"/>
    <property type="match status" value="2"/>
</dbReference>
<keyword evidence="5 9" id="KW-0443">Lipid metabolism</keyword>
<evidence type="ECO:0000256" key="1">
    <source>
        <dbReference type="ARBA" id="ARBA00022475"/>
    </source>
</evidence>
<keyword evidence="2 9" id="KW-0444">Lipid biosynthesis</keyword>
<dbReference type="PROSITE" id="PS50035">
    <property type="entry name" value="PLD"/>
    <property type="match status" value="2"/>
</dbReference>
<evidence type="ECO:0000256" key="8">
    <source>
        <dbReference type="ARBA" id="ARBA00023264"/>
    </source>
</evidence>
<dbReference type="GO" id="GO:0005886">
    <property type="term" value="C:plasma membrane"/>
    <property type="evidence" value="ECO:0007669"/>
    <property type="project" value="UniProtKB-SubCell"/>
</dbReference>
<dbReference type="InterPro" id="IPR030872">
    <property type="entry name" value="Cardiolipin_synth_ClsB"/>
</dbReference>